<keyword evidence="1" id="KW-0472">Membrane</keyword>
<dbReference type="EMBL" id="DVNE01000033">
    <property type="protein sequence ID" value="HIU61682.1"/>
    <property type="molecule type" value="Genomic_DNA"/>
</dbReference>
<keyword evidence="1" id="KW-0812">Transmembrane</keyword>
<reference evidence="2" key="1">
    <citation type="submission" date="2020-10" db="EMBL/GenBank/DDBJ databases">
        <authorList>
            <person name="Gilroy R."/>
        </authorList>
    </citation>
    <scope>NUCLEOTIDE SEQUENCE</scope>
    <source>
        <strain evidence="2">CHK195-12923</strain>
    </source>
</reference>
<proteinExistence type="predicted"/>
<sequence>MKTNGILTLSPFKGKPKLKKSVSRVFDKDGALIGGVSAYNVYDLNGTKIASLARVIPTEGGEMRRYEGFRNFHLNGGYLMLENGSLLGRVEVKKDRSALVPVFSVLGVVLAAVLIIVCILGFPAPTNILPGDAAPELILESDEEQWSAEEDLKIFPGTIMPGSEGVYEFRVINPTDYQLLYTLTLTDERGWGEDARSPIVYRIRMNDAYILGDEDEWISLNEMQINIERLRFDANSSHIFIIEWQWPFMSGNDEADTDAGIAHAVYRLNVKVTATLYEGEGQIFEWEQ</sequence>
<name>A0A9D1MJZ6_9FIRM</name>
<gene>
    <name evidence="2" type="ORF">IAB69_03435</name>
</gene>
<reference evidence="2" key="2">
    <citation type="journal article" date="2021" name="PeerJ">
        <title>Extensive microbial diversity within the chicken gut microbiome revealed by metagenomics and culture.</title>
        <authorList>
            <person name="Gilroy R."/>
            <person name="Ravi A."/>
            <person name="Getino M."/>
            <person name="Pursley I."/>
            <person name="Horton D.L."/>
            <person name="Alikhan N.F."/>
            <person name="Baker D."/>
            <person name="Gharbi K."/>
            <person name="Hall N."/>
            <person name="Watson M."/>
            <person name="Adriaenssens E.M."/>
            <person name="Foster-Nyarko E."/>
            <person name="Jarju S."/>
            <person name="Secka A."/>
            <person name="Antonio M."/>
            <person name="Oren A."/>
            <person name="Chaudhuri R.R."/>
            <person name="La Ragione R."/>
            <person name="Hildebrand F."/>
            <person name="Pallen M.J."/>
        </authorList>
    </citation>
    <scope>NUCLEOTIDE SEQUENCE</scope>
    <source>
        <strain evidence="2">CHK195-12923</strain>
    </source>
</reference>
<feature type="transmembrane region" description="Helical" evidence="1">
    <location>
        <begin position="98"/>
        <end position="122"/>
    </location>
</feature>
<evidence type="ECO:0000313" key="2">
    <source>
        <dbReference type="EMBL" id="HIU61682.1"/>
    </source>
</evidence>
<dbReference type="Proteomes" id="UP000824110">
    <property type="component" value="Unassembled WGS sequence"/>
</dbReference>
<protein>
    <submittedName>
        <fullName evidence="2">Uncharacterized protein</fullName>
    </submittedName>
</protein>
<organism evidence="2 3">
    <name type="scientific">Candidatus Coproplasma excrementigallinarum</name>
    <dbReference type="NCBI Taxonomy" id="2840747"/>
    <lineage>
        <taxon>Bacteria</taxon>
        <taxon>Bacillati</taxon>
        <taxon>Bacillota</taxon>
        <taxon>Clostridia</taxon>
        <taxon>Eubacteriales</taxon>
        <taxon>Candidatus Coproplasma</taxon>
    </lineage>
</organism>
<comment type="caution">
    <text evidence="2">The sequence shown here is derived from an EMBL/GenBank/DDBJ whole genome shotgun (WGS) entry which is preliminary data.</text>
</comment>
<evidence type="ECO:0000256" key="1">
    <source>
        <dbReference type="SAM" id="Phobius"/>
    </source>
</evidence>
<dbReference type="AlphaFoldDB" id="A0A9D1MJZ6"/>
<accession>A0A9D1MJZ6</accession>
<keyword evidence="1" id="KW-1133">Transmembrane helix</keyword>
<evidence type="ECO:0000313" key="3">
    <source>
        <dbReference type="Proteomes" id="UP000824110"/>
    </source>
</evidence>